<dbReference type="CDD" id="cd05471">
    <property type="entry name" value="pepsin_like"/>
    <property type="match status" value="1"/>
</dbReference>
<dbReference type="InterPro" id="IPR034164">
    <property type="entry name" value="Pepsin-like_dom"/>
</dbReference>
<dbReference type="PANTHER" id="PTHR47966:SF51">
    <property type="entry name" value="BETA-SITE APP-CLEAVING ENZYME, ISOFORM A-RELATED"/>
    <property type="match status" value="1"/>
</dbReference>
<dbReference type="Proteomes" id="UP001203297">
    <property type="component" value="Unassembled WGS sequence"/>
</dbReference>
<dbReference type="GO" id="GO:0004190">
    <property type="term" value="F:aspartic-type endopeptidase activity"/>
    <property type="evidence" value="ECO:0007669"/>
    <property type="project" value="UniProtKB-KW"/>
</dbReference>
<organism evidence="10 11">
    <name type="scientific">Multifurca ochricompacta</name>
    <dbReference type="NCBI Taxonomy" id="376703"/>
    <lineage>
        <taxon>Eukaryota</taxon>
        <taxon>Fungi</taxon>
        <taxon>Dikarya</taxon>
        <taxon>Basidiomycota</taxon>
        <taxon>Agaricomycotina</taxon>
        <taxon>Agaricomycetes</taxon>
        <taxon>Russulales</taxon>
        <taxon>Russulaceae</taxon>
        <taxon>Multifurca</taxon>
    </lineage>
</organism>
<dbReference type="AlphaFoldDB" id="A0AAD4LVX7"/>
<dbReference type="Gene3D" id="2.40.70.10">
    <property type="entry name" value="Acid Proteases"/>
    <property type="match status" value="2"/>
</dbReference>
<dbReference type="PRINTS" id="PR00792">
    <property type="entry name" value="PEPSIN"/>
</dbReference>
<feature type="disulfide bond" evidence="6">
    <location>
        <begin position="134"/>
        <end position="138"/>
    </location>
</feature>
<feature type="disulfide bond" evidence="6">
    <location>
        <begin position="335"/>
        <end position="369"/>
    </location>
</feature>
<keyword evidence="3 7" id="KW-0064">Aspartyl protease</keyword>
<evidence type="ECO:0000256" key="1">
    <source>
        <dbReference type="ARBA" id="ARBA00007447"/>
    </source>
</evidence>
<dbReference type="GO" id="GO:0006508">
    <property type="term" value="P:proteolysis"/>
    <property type="evidence" value="ECO:0007669"/>
    <property type="project" value="UniProtKB-KW"/>
</dbReference>
<feature type="domain" description="Peptidase A1" evidence="9">
    <location>
        <begin position="103"/>
        <end position="412"/>
    </location>
</feature>
<keyword evidence="4 7" id="KW-0378">Hydrolase</keyword>
<reference evidence="10" key="1">
    <citation type="journal article" date="2022" name="New Phytol.">
        <title>Evolutionary transition to the ectomycorrhizal habit in the genomes of a hyperdiverse lineage of mushroom-forming fungi.</title>
        <authorList>
            <person name="Looney B."/>
            <person name="Miyauchi S."/>
            <person name="Morin E."/>
            <person name="Drula E."/>
            <person name="Courty P.E."/>
            <person name="Kohler A."/>
            <person name="Kuo A."/>
            <person name="LaButti K."/>
            <person name="Pangilinan J."/>
            <person name="Lipzen A."/>
            <person name="Riley R."/>
            <person name="Andreopoulos W."/>
            <person name="He G."/>
            <person name="Johnson J."/>
            <person name="Nolan M."/>
            <person name="Tritt A."/>
            <person name="Barry K.W."/>
            <person name="Grigoriev I.V."/>
            <person name="Nagy L.G."/>
            <person name="Hibbett D."/>
            <person name="Henrissat B."/>
            <person name="Matheny P.B."/>
            <person name="Labbe J."/>
            <person name="Martin F.M."/>
        </authorList>
    </citation>
    <scope>NUCLEOTIDE SEQUENCE</scope>
    <source>
        <strain evidence="10">BPL690</strain>
    </source>
</reference>
<name>A0AAD4LVX7_9AGAM</name>
<evidence type="ECO:0000256" key="2">
    <source>
        <dbReference type="ARBA" id="ARBA00022670"/>
    </source>
</evidence>
<dbReference type="InterPro" id="IPR021109">
    <property type="entry name" value="Peptidase_aspartic_dom_sf"/>
</dbReference>
<dbReference type="InterPro" id="IPR001969">
    <property type="entry name" value="Aspartic_peptidase_AS"/>
</dbReference>
<dbReference type="FunFam" id="2.40.70.10:FF:000115">
    <property type="entry name" value="Lysosomal aspartic protease"/>
    <property type="match status" value="1"/>
</dbReference>
<evidence type="ECO:0000256" key="8">
    <source>
        <dbReference type="SAM" id="SignalP"/>
    </source>
</evidence>
<protein>
    <submittedName>
        <fullName evidence="10">Acid protease</fullName>
    </submittedName>
</protein>
<comment type="similarity">
    <text evidence="1 7">Belongs to the peptidase A1 family.</text>
</comment>
<evidence type="ECO:0000259" key="9">
    <source>
        <dbReference type="PROSITE" id="PS51767"/>
    </source>
</evidence>
<dbReference type="SUPFAM" id="SSF50630">
    <property type="entry name" value="Acid proteases"/>
    <property type="match status" value="1"/>
</dbReference>
<feature type="chain" id="PRO_5041993954" evidence="8">
    <location>
        <begin position="19"/>
        <end position="415"/>
    </location>
</feature>
<gene>
    <name evidence="10" type="ORF">B0F90DRAFT_1823733</name>
</gene>
<dbReference type="Pfam" id="PF00026">
    <property type="entry name" value="Asp"/>
    <property type="match status" value="1"/>
</dbReference>
<feature type="active site" evidence="5">
    <location>
        <position position="300"/>
    </location>
</feature>
<dbReference type="PROSITE" id="PS00141">
    <property type="entry name" value="ASP_PROTEASE"/>
    <property type="match status" value="2"/>
</dbReference>
<keyword evidence="8" id="KW-0732">Signal</keyword>
<feature type="active site" evidence="5">
    <location>
        <position position="121"/>
    </location>
</feature>
<dbReference type="PANTHER" id="PTHR47966">
    <property type="entry name" value="BETA-SITE APP-CLEAVING ENZYME, ISOFORM A-RELATED"/>
    <property type="match status" value="1"/>
</dbReference>
<comment type="caution">
    <text evidence="10">The sequence shown here is derived from an EMBL/GenBank/DDBJ whole genome shotgun (WGS) entry which is preliminary data.</text>
</comment>
<evidence type="ECO:0000313" key="11">
    <source>
        <dbReference type="Proteomes" id="UP001203297"/>
    </source>
</evidence>
<sequence>MYPFITFVIFALSFRVAASPFQAPSPSAISIPIEKRSGLPNSHAVVNVTRLKSGVRRTIEKIQNGFNAFERNTGAPHPFASKLSPFEKRGAGDPLIDYQAELWYGPISVGTPPKTYTVDFDTGSSDLFLPSSTCGSTCKGHRLYNTKASSTAHDLKKTFILKYGDGSSVTGEQYTDTVSIGHFTAKKQTVGAANHYSTGFQIAQSPSDGLLGMGFKSISDYHANPVFQTLVAQGQVKDAVFGFYLDQSGSELYIGGTNPKHYKGSFTYVDLTQEGYWLTEFDGFTVGGKQIVGSTSAIIDTGTTLIIGDTASVGSIYAKIPGSKPWNNGLYTIPCSFNTPVSITFGGTAFKIEPNTFNNGQVSQGSSECVGGLAADASLSSGHGPGFWIIGDVFLQNVYTAFDVGHNRVGFAKLH</sequence>
<proteinExistence type="inferred from homology"/>
<feature type="signal peptide" evidence="8">
    <location>
        <begin position="1"/>
        <end position="18"/>
    </location>
</feature>
<keyword evidence="11" id="KW-1185">Reference proteome</keyword>
<evidence type="ECO:0000256" key="4">
    <source>
        <dbReference type="ARBA" id="ARBA00022801"/>
    </source>
</evidence>
<dbReference type="InterPro" id="IPR033121">
    <property type="entry name" value="PEPTIDASE_A1"/>
</dbReference>
<evidence type="ECO:0000256" key="5">
    <source>
        <dbReference type="PIRSR" id="PIRSR601461-1"/>
    </source>
</evidence>
<keyword evidence="6" id="KW-1015">Disulfide bond</keyword>
<accession>A0AAD4LVX7</accession>
<evidence type="ECO:0000256" key="3">
    <source>
        <dbReference type="ARBA" id="ARBA00022750"/>
    </source>
</evidence>
<dbReference type="EMBL" id="WTXG01000152">
    <property type="protein sequence ID" value="KAI0291597.1"/>
    <property type="molecule type" value="Genomic_DNA"/>
</dbReference>
<keyword evidence="2 7" id="KW-0645">Protease</keyword>
<dbReference type="PROSITE" id="PS51767">
    <property type="entry name" value="PEPTIDASE_A1"/>
    <property type="match status" value="1"/>
</dbReference>
<dbReference type="InterPro" id="IPR001461">
    <property type="entry name" value="Aspartic_peptidase_A1"/>
</dbReference>
<evidence type="ECO:0000313" key="10">
    <source>
        <dbReference type="EMBL" id="KAI0291597.1"/>
    </source>
</evidence>
<evidence type="ECO:0000256" key="6">
    <source>
        <dbReference type="PIRSR" id="PIRSR601461-2"/>
    </source>
</evidence>
<evidence type="ECO:0000256" key="7">
    <source>
        <dbReference type="RuleBase" id="RU000454"/>
    </source>
</evidence>